<dbReference type="InterPro" id="IPR013324">
    <property type="entry name" value="RNA_pol_sigma_r3/r4-like"/>
</dbReference>
<gene>
    <name evidence="1" type="ORF">NCTC13379_00258</name>
</gene>
<reference evidence="1 2" key="1">
    <citation type="submission" date="2018-06" db="EMBL/GenBank/DDBJ databases">
        <authorList>
            <consortium name="Pathogen Informatics"/>
            <person name="Doyle S."/>
        </authorList>
    </citation>
    <scope>NUCLEOTIDE SEQUENCE [LARGE SCALE GENOMIC DNA]</scope>
    <source>
        <strain evidence="1 2">NCTC13379</strain>
    </source>
</reference>
<dbReference type="Gene3D" id="1.20.140.160">
    <property type="match status" value="1"/>
</dbReference>
<proteinExistence type="predicted"/>
<accession>A0AAX2KKJ8</accession>
<dbReference type="Proteomes" id="UP000254396">
    <property type="component" value="Unassembled WGS sequence"/>
</dbReference>
<evidence type="ECO:0000313" key="1">
    <source>
        <dbReference type="EMBL" id="STP63443.1"/>
    </source>
</evidence>
<name>A0AAX2KKJ8_ENTFL</name>
<sequence>MYKLRLIVKAMNKKVGESTLYEWLVSYQKLEQEIYYLDWELETYKKELERWCDPEDLGRYTLTKDSKASKLEDIIEDLEKRLAWKMNSIYDLRKLVYSFKGLDQKILVAKYIEGLSLKQIAGEFGHSYGYIRNKHNQILKKIEKSDNDVTIPIDKS</sequence>
<dbReference type="EMBL" id="UGIX01000001">
    <property type="protein sequence ID" value="STP63443.1"/>
    <property type="molecule type" value="Genomic_DNA"/>
</dbReference>
<evidence type="ECO:0000313" key="2">
    <source>
        <dbReference type="Proteomes" id="UP000254396"/>
    </source>
</evidence>
<comment type="caution">
    <text evidence="1">The sequence shown here is derived from an EMBL/GenBank/DDBJ whole genome shotgun (WGS) entry which is preliminary data.</text>
</comment>
<dbReference type="SUPFAM" id="SSF88659">
    <property type="entry name" value="Sigma3 and sigma4 domains of RNA polymerase sigma factors"/>
    <property type="match status" value="1"/>
</dbReference>
<organism evidence="1 2">
    <name type="scientific">Enterococcus faecalis</name>
    <name type="common">Streptococcus faecalis</name>
    <dbReference type="NCBI Taxonomy" id="1351"/>
    <lineage>
        <taxon>Bacteria</taxon>
        <taxon>Bacillati</taxon>
        <taxon>Bacillota</taxon>
        <taxon>Bacilli</taxon>
        <taxon>Lactobacillales</taxon>
        <taxon>Enterococcaceae</taxon>
        <taxon>Enterococcus</taxon>
    </lineage>
</organism>
<protein>
    <submittedName>
        <fullName evidence="1">RNA polymerase sigma factor, sigma-70 family</fullName>
    </submittedName>
</protein>
<dbReference type="AlphaFoldDB" id="A0AAX2KKJ8"/>